<keyword evidence="2" id="KW-0808">Transferase</keyword>
<dbReference type="CDD" id="cd00761">
    <property type="entry name" value="Glyco_tranf_GTA_type"/>
    <property type="match status" value="1"/>
</dbReference>
<dbReference type="eggNOG" id="COG0463">
    <property type="taxonomic scope" value="Bacteria"/>
</dbReference>
<name>A0A1H6UCR5_9FIRM</name>
<protein>
    <submittedName>
        <fullName evidence="2">Glycosyl transferase family 2</fullName>
    </submittedName>
</protein>
<dbReference type="PANTHER" id="PTHR22916">
    <property type="entry name" value="GLYCOSYLTRANSFERASE"/>
    <property type="match status" value="1"/>
</dbReference>
<evidence type="ECO:0000259" key="1">
    <source>
        <dbReference type="Pfam" id="PF00535"/>
    </source>
</evidence>
<evidence type="ECO:0000313" key="2">
    <source>
        <dbReference type="EMBL" id="SEI90111.1"/>
    </source>
</evidence>
<dbReference type="GO" id="GO:0016758">
    <property type="term" value="F:hexosyltransferase activity"/>
    <property type="evidence" value="ECO:0007669"/>
    <property type="project" value="UniProtKB-ARBA"/>
</dbReference>
<dbReference type="Gene3D" id="3.90.550.10">
    <property type="entry name" value="Spore Coat Polysaccharide Biosynthesis Protein SpsA, Chain A"/>
    <property type="match status" value="1"/>
</dbReference>
<dbReference type="AlphaFoldDB" id="A0A1H6UCR5"/>
<keyword evidence="3" id="KW-1185">Reference proteome</keyword>
<proteinExistence type="predicted"/>
<dbReference type="OrthoDB" id="396512at2"/>
<dbReference type="SUPFAM" id="SSF53448">
    <property type="entry name" value="Nucleotide-diphospho-sugar transferases"/>
    <property type="match status" value="1"/>
</dbReference>
<feature type="domain" description="Glycosyltransferase 2-like" evidence="1">
    <location>
        <begin position="19"/>
        <end position="142"/>
    </location>
</feature>
<dbReference type="InterPro" id="IPR029044">
    <property type="entry name" value="Nucleotide-diphossugar_trans"/>
</dbReference>
<dbReference type="PANTHER" id="PTHR22916:SF3">
    <property type="entry name" value="UDP-GLCNAC:BETAGAL BETA-1,3-N-ACETYLGLUCOSAMINYLTRANSFERASE-LIKE PROTEIN 1"/>
    <property type="match status" value="1"/>
</dbReference>
<dbReference type="STRING" id="322505.SAMN04487836_11915"/>
<gene>
    <name evidence="2" type="ORF">SAMN04487834_10331</name>
</gene>
<accession>A0A1H6UCR5</accession>
<evidence type="ECO:0000313" key="3">
    <source>
        <dbReference type="Proteomes" id="UP000183028"/>
    </source>
</evidence>
<sequence length="329" mass="38557">MSCKNKNTVNVDLSQPWLSIVVPIYNGEKFLSKCLNAIAKQTFTDFEVILIDDGSTDRSSDICQKYALNDKRFRYFRKENGGAFQSRIYGVEKAAGTYITFCDADDFYANKNVFACLYEEIMKSNCQAIQFGFMKKYNHLSHKVTLVKTPLDTDRNTFNAHEYPKLLCSNWNEAHLTTNVSNKVYHRSLISSLPSSKMVEKVFWGDDQIMNLYLLSECESFRFIPDALYCYRQMSGDTSRFSLHTMEDVDNIKKYQLMFLKHYQGNVKQPIKQILFSELAGWFFYYIQQALDYLDEEELILLINNVLQYPRFILAREYFMNCLRQNGIQ</sequence>
<dbReference type="Pfam" id="PF00535">
    <property type="entry name" value="Glycos_transf_2"/>
    <property type="match status" value="1"/>
</dbReference>
<reference evidence="3" key="1">
    <citation type="submission" date="2016-10" db="EMBL/GenBank/DDBJ databases">
        <authorList>
            <person name="Varghese N."/>
        </authorList>
    </citation>
    <scope>NUCLEOTIDE SEQUENCE [LARGE SCALE GENOMIC DNA]</scope>
    <source>
        <strain evidence="3">DSM 20406</strain>
    </source>
</reference>
<dbReference type="RefSeq" id="WP_074732251.1">
    <property type="nucleotide sequence ID" value="NZ_FNYK01000033.1"/>
</dbReference>
<dbReference type="EMBL" id="FNYK01000033">
    <property type="protein sequence ID" value="SEI90111.1"/>
    <property type="molecule type" value="Genomic_DNA"/>
</dbReference>
<dbReference type="Proteomes" id="UP000183028">
    <property type="component" value="Unassembled WGS sequence"/>
</dbReference>
<dbReference type="InterPro" id="IPR001173">
    <property type="entry name" value="Glyco_trans_2-like"/>
</dbReference>
<organism evidence="2 3">
    <name type="scientific">Sharpea azabuensis</name>
    <dbReference type="NCBI Taxonomy" id="322505"/>
    <lineage>
        <taxon>Bacteria</taxon>
        <taxon>Bacillati</taxon>
        <taxon>Bacillota</taxon>
        <taxon>Erysipelotrichia</taxon>
        <taxon>Erysipelotrichales</taxon>
        <taxon>Coprobacillaceae</taxon>
        <taxon>Sharpea</taxon>
    </lineage>
</organism>